<dbReference type="HOGENOM" id="CLU_188176_0_0_9"/>
<comment type="caution">
    <text evidence="2">The sequence shown here is derived from an EMBL/GenBank/DDBJ whole genome shotgun (WGS) entry which is preliminary data.</text>
</comment>
<feature type="domain" description="Helix-turn-helix conjugative transposon-like" evidence="1">
    <location>
        <begin position="4"/>
        <end position="68"/>
    </location>
</feature>
<name>B7ARV2_9FIRM</name>
<dbReference type="Pfam" id="PF12645">
    <property type="entry name" value="HTH_16"/>
    <property type="match status" value="1"/>
</dbReference>
<dbReference type="STRING" id="483218.BACPEC_01806"/>
<dbReference type="EMBL" id="ABVQ01000036">
    <property type="protein sequence ID" value="EEC57298.1"/>
    <property type="molecule type" value="Genomic_DNA"/>
</dbReference>
<keyword evidence="3" id="KW-1185">Reference proteome</keyword>
<dbReference type="AlphaFoldDB" id="B7ARV2"/>
<sequence>MLPFHIIKAASEGDVSAINTVLKHYEGYIIKLSTRKLYDESGQVHYCIDETLRRRLETKLITKILAFEVA</sequence>
<reference evidence="2 3" key="1">
    <citation type="submission" date="2008-11" db="EMBL/GenBank/DDBJ databases">
        <title>Draft genome sequence of Bacteroides pectinophilus (ATCC 43243).</title>
        <authorList>
            <person name="Sudarsanam P."/>
            <person name="Ley R."/>
            <person name="Guruge J."/>
            <person name="Turnbaugh P.J."/>
            <person name="Mahowald M."/>
            <person name="Liep D."/>
            <person name="Gordon J."/>
        </authorList>
    </citation>
    <scope>NUCLEOTIDE SEQUENCE [LARGE SCALE GENOMIC DNA]</scope>
    <source>
        <strain evidence="2 3">ATCC 43243</strain>
    </source>
</reference>
<reference evidence="2 3" key="2">
    <citation type="submission" date="2008-11" db="EMBL/GenBank/DDBJ databases">
        <authorList>
            <person name="Fulton L."/>
            <person name="Clifton S."/>
            <person name="Fulton B."/>
            <person name="Xu J."/>
            <person name="Minx P."/>
            <person name="Pepin K.H."/>
            <person name="Johnson M."/>
            <person name="Bhonagiri V."/>
            <person name="Nash W.E."/>
            <person name="Mardis E.R."/>
            <person name="Wilson R.K."/>
        </authorList>
    </citation>
    <scope>NUCLEOTIDE SEQUENCE [LARGE SCALE GENOMIC DNA]</scope>
    <source>
        <strain evidence="2 3">ATCC 43243</strain>
    </source>
</reference>
<evidence type="ECO:0000313" key="3">
    <source>
        <dbReference type="Proteomes" id="UP000003136"/>
    </source>
</evidence>
<evidence type="ECO:0000313" key="2">
    <source>
        <dbReference type="EMBL" id="EEC57298.1"/>
    </source>
</evidence>
<dbReference type="InterPro" id="IPR024760">
    <property type="entry name" value="HTH_dom_conjug_TS-like"/>
</dbReference>
<evidence type="ECO:0000259" key="1">
    <source>
        <dbReference type="Pfam" id="PF12645"/>
    </source>
</evidence>
<dbReference type="Proteomes" id="UP000003136">
    <property type="component" value="Unassembled WGS sequence"/>
</dbReference>
<proteinExistence type="predicted"/>
<dbReference type="eggNOG" id="ENOG503321D">
    <property type="taxonomic scope" value="Bacteria"/>
</dbReference>
<organism evidence="2 3">
    <name type="scientific">[Bacteroides] pectinophilus ATCC 43243</name>
    <dbReference type="NCBI Taxonomy" id="483218"/>
    <lineage>
        <taxon>Bacteria</taxon>
        <taxon>Bacillati</taxon>
        <taxon>Bacillota</taxon>
        <taxon>Clostridia</taxon>
        <taxon>Eubacteriales</taxon>
    </lineage>
</organism>
<gene>
    <name evidence="2" type="ORF">BACPEC_01806</name>
</gene>
<accession>B7ARV2</accession>
<protein>
    <recommendedName>
        <fullName evidence="1">Helix-turn-helix conjugative transposon-like domain-containing protein</fullName>
    </recommendedName>
</protein>